<evidence type="ECO:0000313" key="3">
    <source>
        <dbReference type="Proteomes" id="UP000061587"/>
    </source>
</evidence>
<dbReference type="SUPFAM" id="SSF47336">
    <property type="entry name" value="ACP-like"/>
    <property type="match status" value="1"/>
</dbReference>
<gene>
    <name evidence="1" type="ORF">BvMPK_3558</name>
    <name evidence="2" type="ORF">KTG10_03770</name>
</gene>
<reference evidence="1 3" key="2">
    <citation type="journal article" date="2016" name="Genome Biol. Evol.">
        <title>Extensive mobilome-driven genome diversification in mouse gut-associated Bacteroides vulgatus mpk.</title>
        <authorList>
            <person name="Lange A."/>
            <person name="Beier S."/>
            <person name="Steimle A."/>
            <person name="Autenrieth I.B."/>
            <person name="Huson D.H."/>
            <person name="Frick J.S."/>
        </authorList>
    </citation>
    <scope>NUCLEOTIDE SEQUENCE [LARGE SCALE GENOMIC DNA]</scope>
    <source>
        <strain evidence="3">mpk</strain>
        <strain evidence="1">Mpk</strain>
    </source>
</reference>
<accession>A0A0P0M544</accession>
<protein>
    <submittedName>
        <fullName evidence="1">Acyl carrier protein</fullName>
    </submittedName>
</protein>
<reference evidence="3" key="1">
    <citation type="submission" date="2015-10" db="EMBL/GenBank/DDBJ databases">
        <title>Extensive mobilome-driven genome diversification in gut-associated Bacteroides vulgatus mpk.</title>
        <authorList>
            <person name="Beier S."/>
            <person name="Lange A."/>
            <person name="Huson D.H."/>
            <person name="Frick J.-S."/>
            <person name="Autenrieth I.B."/>
        </authorList>
    </citation>
    <scope>NUCLEOTIDE SEQUENCE [LARGE SCALE GENOMIC DNA]</scope>
    <source>
        <strain evidence="3">mpk</strain>
    </source>
</reference>
<evidence type="ECO:0000313" key="2">
    <source>
        <dbReference type="EMBL" id="MBU9137876.1"/>
    </source>
</evidence>
<proteinExistence type="predicted"/>
<evidence type="ECO:0000313" key="1">
    <source>
        <dbReference type="EMBL" id="ALK86119.1"/>
    </source>
</evidence>
<dbReference type="AlphaFoldDB" id="A0A0P0M544"/>
<dbReference type="EMBL" id="CP013020">
    <property type="protein sequence ID" value="ALK86119.1"/>
    <property type="molecule type" value="Genomic_DNA"/>
</dbReference>
<dbReference type="PATRIC" id="fig|821.40.peg.4282"/>
<reference evidence="2" key="3">
    <citation type="submission" date="2021-06" db="EMBL/GenBank/DDBJ databases">
        <title>Collection of gut derived symbiotic bacterial strains cultured from healthy donors.</title>
        <authorList>
            <person name="Lin H."/>
            <person name="Littmann E."/>
            <person name="Pamer E.G."/>
        </authorList>
    </citation>
    <scope>NUCLEOTIDE SEQUENCE</scope>
    <source>
        <strain evidence="2">MSK.6.33</strain>
    </source>
</reference>
<dbReference type="Gene3D" id="1.10.1200.10">
    <property type="entry name" value="ACP-like"/>
    <property type="match status" value="1"/>
</dbReference>
<dbReference type="RefSeq" id="WP_057099342.1">
    <property type="nucleotide sequence ID" value="NZ_JADMQI010000005.1"/>
</dbReference>
<dbReference type="Proteomes" id="UP000061587">
    <property type="component" value="Chromosome"/>
</dbReference>
<organism evidence="1 3">
    <name type="scientific">Phocaeicola vulgatus</name>
    <name type="common">Bacteroides vulgatus</name>
    <dbReference type="NCBI Taxonomy" id="821"/>
    <lineage>
        <taxon>Bacteria</taxon>
        <taxon>Pseudomonadati</taxon>
        <taxon>Bacteroidota</taxon>
        <taxon>Bacteroidia</taxon>
        <taxon>Bacteroidales</taxon>
        <taxon>Bacteroidaceae</taxon>
        <taxon>Phocaeicola</taxon>
    </lineage>
</organism>
<dbReference type="InterPro" id="IPR036736">
    <property type="entry name" value="ACP-like_sf"/>
</dbReference>
<sequence>MDLKEFIANFAEQFDDTDASEIQADTEFHELDEWGSLTGMGVIAMVKTIYGKAITGKEIRECITVQDLFNLVAEK</sequence>
<name>A0A0P0M544_PHOVU</name>
<dbReference type="EMBL" id="JAHPYS010000005">
    <property type="protein sequence ID" value="MBU9137876.1"/>
    <property type="molecule type" value="Genomic_DNA"/>
</dbReference>
<dbReference type="Proteomes" id="UP000736888">
    <property type="component" value="Unassembled WGS sequence"/>
</dbReference>